<comment type="caution">
    <text evidence="1">The sequence shown here is derived from an EMBL/GenBank/DDBJ whole genome shotgun (WGS) entry which is preliminary data.</text>
</comment>
<protein>
    <submittedName>
        <fullName evidence="1">Uncharacterized protein</fullName>
    </submittedName>
</protein>
<evidence type="ECO:0000313" key="2">
    <source>
        <dbReference type="Proteomes" id="UP000029273"/>
    </source>
</evidence>
<proteinExistence type="predicted"/>
<evidence type="ECO:0000313" key="1">
    <source>
        <dbReference type="EMBL" id="OBS08815.1"/>
    </source>
</evidence>
<organism evidence="1 2">
    <name type="scientific">Acidihalobacter prosperus</name>
    <dbReference type="NCBI Taxonomy" id="160660"/>
    <lineage>
        <taxon>Bacteria</taxon>
        <taxon>Pseudomonadati</taxon>
        <taxon>Pseudomonadota</taxon>
        <taxon>Gammaproteobacteria</taxon>
        <taxon>Chromatiales</taxon>
        <taxon>Ectothiorhodospiraceae</taxon>
        <taxon>Acidihalobacter</taxon>
    </lineage>
</organism>
<dbReference type="Proteomes" id="UP000029273">
    <property type="component" value="Unassembled WGS sequence"/>
</dbReference>
<dbReference type="EMBL" id="JQSG02000006">
    <property type="protein sequence ID" value="OBS08815.1"/>
    <property type="molecule type" value="Genomic_DNA"/>
</dbReference>
<keyword evidence="2" id="KW-1185">Reference proteome</keyword>
<gene>
    <name evidence="1" type="ORF">Thpro_023065</name>
</gene>
<name>A0A1A6C2P3_9GAMM</name>
<dbReference type="AlphaFoldDB" id="A0A1A6C2P3"/>
<reference evidence="1 2" key="1">
    <citation type="journal article" date="2014" name="Genome Announc.">
        <title>Draft Genome Sequence of the Iron-Oxidizing, Acidophilic, and Halotolerant 'Thiobacillus prosperus' Type Strain DSM 5130.</title>
        <authorList>
            <person name="Ossandon F.J."/>
            <person name="Cardenas J.P."/>
            <person name="Corbett M."/>
            <person name="Quatrini R."/>
            <person name="Holmes D.S."/>
            <person name="Watkin E."/>
        </authorList>
    </citation>
    <scope>NUCLEOTIDE SEQUENCE [LARGE SCALE GENOMIC DNA]</scope>
    <source>
        <strain evidence="1 2">DSM 5130</strain>
    </source>
</reference>
<accession>A0A1A6C2P3</accession>
<sequence length="39" mass="4610">MQRYCHVVDEQHGEQLEYFYAPGLGVFHAQDLAACDRRR</sequence>